<feature type="domain" description="ABC transmembrane type-1" evidence="6">
    <location>
        <begin position="62"/>
        <end position="268"/>
    </location>
</feature>
<dbReference type="GO" id="GO:0016020">
    <property type="term" value="C:membrane"/>
    <property type="evidence" value="ECO:0007669"/>
    <property type="project" value="UniProtKB-SubCell"/>
</dbReference>
<feature type="transmembrane region" description="Helical" evidence="5">
    <location>
        <begin position="66"/>
        <end position="89"/>
    </location>
</feature>
<evidence type="ECO:0000256" key="2">
    <source>
        <dbReference type="ARBA" id="ARBA00022692"/>
    </source>
</evidence>
<keyword evidence="4 5" id="KW-0472">Membrane</keyword>
<evidence type="ECO:0000313" key="7">
    <source>
        <dbReference type="EMBL" id="VAW90410.1"/>
    </source>
</evidence>
<evidence type="ECO:0000259" key="6">
    <source>
        <dbReference type="PROSITE" id="PS50928"/>
    </source>
</evidence>
<organism evidence="7">
    <name type="scientific">hydrothermal vent metagenome</name>
    <dbReference type="NCBI Taxonomy" id="652676"/>
    <lineage>
        <taxon>unclassified sequences</taxon>
        <taxon>metagenomes</taxon>
        <taxon>ecological metagenomes</taxon>
    </lineage>
</organism>
<sequence length="278" mass="29961">MKWTIHPAKLLLTLVALPALLTPAFALGYIIYQGSAVMSWQFISTSAELGGFGASSGIFAQLAGSLLLAVGACMVATPIALGSALFYQLSNNSRLRRYLELLIYLLQAVPPIVYGLFGLILFVQIFSLGVSLIAGMLVLAMVLLPMLTLNSIANLQRIAVEQTDAARALGLTESALILRVWLWQSRRELVTGQLLAIARALSETAPILFTATVFSGVIWPDSLLSPVTTLQTHIFYLAQEGNHPQSIDVAWGSALVLVTTIVLFSLLARALKPSRENP</sequence>
<dbReference type="PROSITE" id="PS50928">
    <property type="entry name" value="ABC_TM1"/>
    <property type="match status" value="1"/>
</dbReference>
<keyword evidence="3 5" id="KW-1133">Transmembrane helix</keyword>
<dbReference type="Pfam" id="PF00528">
    <property type="entry name" value="BPD_transp_1"/>
    <property type="match status" value="1"/>
</dbReference>
<feature type="transmembrane region" description="Helical" evidence="5">
    <location>
        <begin position="249"/>
        <end position="268"/>
    </location>
</feature>
<evidence type="ECO:0000256" key="1">
    <source>
        <dbReference type="ARBA" id="ARBA00004141"/>
    </source>
</evidence>
<comment type="subcellular location">
    <subcellularLocation>
        <location evidence="1">Membrane</location>
        <topology evidence="1">Multi-pass membrane protein</topology>
    </subcellularLocation>
</comment>
<dbReference type="CDD" id="cd06261">
    <property type="entry name" value="TM_PBP2"/>
    <property type="match status" value="1"/>
</dbReference>
<feature type="transmembrane region" description="Helical" evidence="5">
    <location>
        <begin position="101"/>
        <end position="122"/>
    </location>
</feature>
<dbReference type="AlphaFoldDB" id="A0A3B0ZMK0"/>
<dbReference type="InterPro" id="IPR000515">
    <property type="entry name" value="MetI-like"/>
</dbReference>
<dbReference type="EMBL" id="UOFP01000327">
    <property type="protein sequence ID" value="VAW90410.1"/>
    <property type="molecule type" value="Genomic_DNA"/>
</dbReference>
<dbReference type="InterPro" id="IPR035906">
    <property type="entry name" value="MetI-like_sf"/>
</dbReference>
<accession>A0A3B0ZMK0</accession>
<evidence type="ECO:0000256" key="5">
    <source>
        <dbReference type="SAM" id="Phobius"/>
    </source>
</evidence>
<dbReference type="SUPFAM" id="SSF161098">
    <property type="entry name" value="MetI-like"/>
    <property type="match status" value="1"/>
</dbReference>
<evidence type="ECO:0000256" key="4">
    <source>
        <dbReference type="ARBA" id="ARBA00023136"/>
    </source>
</evidence>
<dbReference type="GO" id="GO:0055085">
    <property type="term" value="P:transmembrane transport"/>
    <property type="evidence" value="ECO:0007669"/>
    <property type="project" value="InterPro"/>
</dbReference>
<evidence type="ECO:0000256" key="3">
    <source>
        <dbReference type="ARBA" id="ARBA00022989"/>
    </source>
</evidence>
<keyword evidence="2 5" id="KW-0812">Transmembrane</keyword>
<dbReference type="PANTHER" id="PTHR43470">
    <property type="entry name" value="PHOSPHATE TRANSPORT SYSTEM PERMEASE PROTEIN PSTA-RELATED"/>
    <property type="match status" value="1"/>
</dbReference>
<feature type="transmembrane region" description="Helical" evidence="5">
    <location>
        <begin position="128"/>
        <end position="149"/>
    </location>
</feature>
<dbReference type="PANTHER" id="PTHR43470:SF3">
    <property type="entry name" value="PHOSPHATE TRANSPORT SYSTEM PERMEASE PROTEIN PSTA-RELATED"/>
    <property type="match status" value="1"/>
</dbReference>
<dbReference type="Gene3D" id="1.10.3720.10">
    <property type="entry name" value="MetI-like"/>
    <property type="match status" value="1"/>
</dbReference>
<protein>
    <submittedName>
        <fullName evidence="7">Phosphate transport system permease protein PstA (TC 3.A.1.7.1)</fullName>
    </submittedName>
</protein>
<reference evidence="7" key="1">
    <citation type="submission" date="2018-06" db="EMBL/GenBank/DDBJ databases">
        <authorList>
            <person name="Zhirakovskaya E."/>
        </authorList>
    </citation>
    <scope>NUCLEOTIDE SEQUENCE</scope>
</reference>
<gene>
    <name evidence="7" type="ORF">MNBD_GAMMA18-1475</name>
</gene>
<proteinExistence type="predicted"/>
<name>A0A3B0ZMK0_9ZZZZ</name>